<gene>
    <name evidence="1" type="ORF">Q5I06_03375</name>
</gene>
<dbReference type="RefSeq" id="WP_305520911.1">
    <property type="nucleotide sequence ID" value="NZ_JAUYZK010000004.1"/>
</dbReference>
<comment type="caution">
    <text evidence="1">The sequence shown here is derived from an EMBL/GenBank/DDBJ whole genome shotgun (WGS) entry which is preliminary data.</text>
</comment>
<proteinExistence type="predicted"/>
<name>A0AA90T4X3_9HELI</name>
<evidence type="ECO:0000313" key="2">
    <source>
        <dbReference type="Proteomes" id="UP001177258"/>
    </source>
</evidence>
<accession>A0AA90T4X3</accession>
<dbReference type="Proteomes" id="UP001177258">
    <property type="component" value="Unassembled WGS sequence"/>
</dbReference>
<protein>
    <submittedName>
        <fullName evidence="1">Uncharacterized protein</fullName>
    </submittedName>
</protein>
<evidence type="ECO:0000313" key="1">
    <source>
        <dbReference type="EMBL" id="MDP2538823.1"/>
    </source>
</evidence>
<reference evidence="2" key="1">
    <citation type="journal article" date="2024" name="Syst. Appl. Microbiol.">
        <title>Helicobacter cappadocius sp. nov., from lizards: The first psychrotrophic Helicobacter species.</title>
        <authorList>
            <person name="Aydin F."/>
            <person name="Tarhane S."/>
            <person name="Karakaya E."/>
            <person name="Abay S."/>
            <person name="Kayman T."/>
            <person name="Guran O."/>
            <person name="Bozkurt E."/>
            <person name="Uzum N."/>
            <person name="Avci A."/>
            <person name="Olgun K."/>
            <person name="Jablonski D."/>
            <person name="Guran C."/>
            <person name="Burcin Saticioglu I."/>
        </authorList>
    </citation>
    <scope>NUCLEOTIDE SEQUENCE [LARGE SCALE GENOMIC DNA]</scope>
    <source>
        <strain evidence="2">faydin-H76</strain>
    </source>
</reference>
<dbReference type="AlphaFoldDB" id="A0AA90T4X3"/>
<sequence>MNPINIIGKELKNGMGHHHFTHSQFDTAYSGLAKRQKQEALSKKADF</sequence>
<organism evidence="1 2">
    <name type="scientific">Helicobacter cappadocius</name>
    <dbReference type="NCBI Taxonomy" id="3063998"/>
    <lineage>
        <taxon>Bacteria</taxon>
        <taxon>Pseudomonadati</taxon>
        <taxon>Campylobacterota</taxon>
        <taxon>Epsilonproteobacteria</taxon>
        <taxon>Campylobacterales</taxon>
        <taxon>Helicobacteraceae</taxon>
        <taxon>Helicobacter</taxon>
    </lineage>
</organism>
<dbReference type="EMBL" id="JAUYZK010000004">
    <property type="protein sequence ID" value="MDP2538823.1"/>
    <property type="molecule type" value="Genomic_DNA"/>
</dbReference>